<protein>
    <submittedName>
        <fullName evidence="3">Glycosyltransferase family 4 protein</fullName>
    </submittedName>
</protein>
<dbReference type="Pfam" id="PF13579">
    <property type="entry name" value="Glyco_trans_4_4"/>
    <property type="match status" value="1"/>
</dbReference>
<organism evidence="3 4">
    <name type="scientific">Pseudomonas putida</name>
    <name type="common">Arthrobacter siderocapsulatus</name>
    <dbReference type="NCBI Taxonomy" id="303"/>
    <lineage>
        <taxon>Bacteria</taxon>
        <taxon>Pseudomonadati</taxon>
        <taxon>Pseudomonadota</taxon>
        <taxon>Gammaproteobacteria</taxon>
        <taxon>Pseudomonadales</taxon>
        <taxon>Pseudomonadaceae</taxon>
        <taxon>Pseudomonas</taxon>
    </lineage>
</organism>
<dbReference type="RefSeq" id="WP_136913679.1">
    <property type="nucleotide sequence ID" value="NZ_CP039371.1"/>
</dbReference>
<dbReference type="Proteomes" id="UP000298551">
    <property type="component" value="Chromosome"/>
</dbReference>
<gene>
    <name evidence="3" type="ORF">E6B08_08965</name>
</gene>
<keyword evidence="1 3" id="KW-0808">Transferase</keyword>
<dbReference type="AlphaFoldDB" id="A0A4D6XAU0"/>
<dbReference type="Pfam" id="PF13692">
    <property type="entry name" value="Glyco_trans_1_4"/>
    <property type="match status" value="1"/>
</dbReference>
<dbReference type="SUPFAM" id="SSF53756">
    <property type="entry name" value="UDP-Glycosyltransferase/glycogen phosphorylase"/>
    <property type="match status" value="1"/>
</dbReference>
<evidence type="ECO:0000256" key="1">
    <source>
        <dbReference type="ARBA" id="ARBA00022679"/>
    </source>
</evidence>
<proteinExistence type="predicted"/>
<accession>A0A4D6XAU0</accession>
<dbReference type="GO" id="GO:0009103">
    <property type="term" value="P:lipopolysaccharide biosynthetic process"/>
    <property type="evidence" value="ECO:0007669"/>
    <property type="project" value="TreeGrafter"/>
</dbReference>
<dbReference type="InterPro" id="IPR028098">
    <property type="entry name" value="Glyco_trans_4-like_N"/>
</dbReference>
<dbReference type="Gene3D" id="3.40.50.2000">
    <property type="entry name" value="Glycogen Phosphorylase B"/>
    <property type="match status" value="2"/>
</dbReference>
<dbReference type="GO" id="GO:0016757">
    <property type="term" value="F:glycosyltransferase activity"/>
    <property type="evidence" value="ECO:0007669"/>
    <property type="project" value="UniProtKB-ARBA"/>
</dbReference>
<dbReference type="EMBL" id="CP039371">
    <property type="protein sequence ID" value="QCI11508.1"/>
    <property type="molecule type" value="Genomic_DNA"/>
</dbReference>
<dbReference type="PANTHER" id="PTHR46401">
    <property type="entry name" value="GLYCOSYLTRANSFERASE WBBK-RELATED"/>
    <property type="match status" value="1"/>
</dbReference>
<evidence type="ECO:0000259" key="2">
    <source>
        <dbReference type="Pfam" id="PF13579"/>
    </source>
</evidence>
<dbReference type="PANTHER" id="PTHR46401:SF2">
    <property type="entry name" value="GLYCOSYLTRANSFERASE WBBK-RELATED"/>
    <property type="match status" value="1"/>
</dbReference>
<evidence type="ECO:0000313" key="3">
    <source>
        <dbReference type="EMBL" id="QCI11508.1"/>
    </source>
</evidence>
<evidence type="ECO:0000313" key="4">
    <source>
        <dbReference type="Proteomes" id="UP000298551"/>
    </source>
</evidence>
<sequence length="415" mass="47074">MRILWTLPYLPWPTTSGSKTRQYHLLRELARHGHRITLLVQSKVPLGDAAREALEPLLERLVVLPRRAVQSPLNLLASPIIDYPMRVIINGLAPCLRHQFEQLLDEPWDIIQVEHSYSFQPFEKALQARGLPYLLSEHTLESVMGGASHDRLPLWLRPLNAFDRWRYRRWEQRVLRQPTEVVAVSAHDAELISQIVQRPVNVVVNGVDCDYYQQVRPSLHSQRLLFVGDFECAANLEAIEWALEDILPQVWMSNPAVRLAIAGHALPLSWKRHWNDPRIEWIGYRPDLRELQRRAAIFFAPLRYAGGSKVKILEAMAAGLPVISSGKGVSGLALNNGEHYLGSDDGGQLALLITQLLNQPWRMSQLSEAGRVFARQRHDWSVVAQQLETVHMRLTQATPAGAPQQGGAWLGRSAK</sequence>
<feature type="domain" description="Glycosyltransferase subfamily 4-like N-terminal" evidence="2">
    <location>
        <begin position="17"/>
        <end position="205"/>
    </location>
</feature>
<dbReference type="OrthoDB" id="9807209at2"/>
<name>A0A4D6XAU0_PSEPU</name>
<reference evidence="4" key="1">
    <citation type="submission" date="2019-04" db="EMBL/GenBank/DDBJ databases">
        <title>Genome sequence of Pseudomonas putida 1290, an auxin catabolizing strain.</title>
        <authorList>
            <person name="Laird T.S."/>
            <person name="Leveau J.H.J."/>
        </authorList>
    </citation>
    <scope>NUCLEOTIDE SEQUENCE [LARGE SCALE GENOMIC DNA]</scope>
    <source>
        <strain evidence="4">1290</strain>
    </source>
</reference>
<dbReference type="CDD" id="cd03801">
    <property type="entry name" value="GT4_PimA-like"/>
    <property type="match status" value="1"/>
</dbReference>